<evidence type="ECO:0000256" key="1">
    <source>
        <dbReference type="SAM" id="Phobius"/>
    </source>
</evidence>
<feature type="transmembrane region" description="Helical" evidence="1">
    <location>
        <begin position="253"/>
        <end position="271"/>
    </location>
</feature>
<dbReference type="AlphaFoldDB" id="A0A286RC37"/>
<accession>A0A286RC37</accession>
<keyword evidence="1" id="KW-0812">Transmembrane</keyword>
<feature type="chain" id="PRO_5012990481" description="Ice-binding protein C-terminal domain-containing protein" evidence="2">
    <location>
        <begin position="25"/>
        <end position="277"/>
    </location>
</feature>
<dbReference type="InterPro" id="IPR013424">
    <property type="entry name" value="Ice-binding_C"/>
</dbReference>
<keyword evidence="5" id="KW-1185">Reference proteome</keyword>
<dbReference type="Proteomes" id="UP000215086">
    <property type="component" value="Chromosome"/>
</dbReference>
<dbReference type="Pfam" id="PF07589">
    <property type="entry name" value="PEP-CTERM"/>
    <property type="match status" value="1"/>
</dbReference>
<keyword evidence="2" id="KW-0732">Signal</keyword>
<dbReference type="KEGG" id="ttf:THTE_0922"/>
<dbReference type="EMBL" id="CP018477">
    <property type="protein sequence ID" value="ASV73524.1"/>
    <property type="molecule type" value="Genomic_DNA"/>
</dbReference>
<organism evidence="4 5">
    <name type="scientific">Thermogutta terrifontis</name>
    <dbReference type="NCBI Taxonomy" id="1331910"/>
    <lineage>
        <taxon>Bacteria</taxon>
        <taxon>Pseudomonadati</taxon>
        <taxon>Planctomycetota</taxon>
        <taxon>Planctomycetia</taxon>
        <taxon>Pirellulales</taxon>
        <taxon>Thermoguttaceae</taxon>
        <taxon>Thermogutta</taxon>
    </lineage>
</organism>
<keyword evidence="1" id="KW-1133">Transmembrane helix</keyword>
<evidence type="ECO:0000313" key="5">
    <source>
        <dbReference type="Proteomes" id="UP000215086"/>
    </source>
</evidence>
<evidence type="ECO:0000313" key="4">
    <source>
        <dbReference type="EMBL" id="ASV73524.1"/>
    </source>
</evidence>
<reference evidence="4 5" key="1">
    <citation type="journal article" name="Front. Microbiol.">
        <title>Sugar Metabolism of the First Thermophilic Planctomycete Thermogutta terrifontis: Comparative Genomic and Transcriptomic Approaches.</title>
        <authorList>
            <person name="Elcheninov A.G."/>
            <person name="Menzel P."/>
            <person name="Gudbergsdottir S.R."/>
            <person name="Slesarev A.I."/>
            <person name="Kadnikov V.V."/>
            <person name="Krogh A."/>
            <person name="Bonch-Osmolovskaya E.A."/>
            <person name="Peng X."/>
            <person name="Kublanov I.V."/>
        </authorList>
    </citation>
    <scope>NUCLEOTIDE SEQUENCE [LARGE SCALE GENOMIC DNA]</scope>
    <source>
        <strain evidence="4 5">R1</strain>
    </source>
</reference>
<keyword evidence="1" id="KW-0472">Membrane</keyword>
<protein>
    <recommendedName>
        <fullName evidence="3">Ice-binding protein C-terminal domain-containing protein</fullName>
    </recommendedName>
</protein>
<sequence length="277" mass="29767">MLRRLCWVLSLGVVVCGLSGSAFAYFGRPDWIGNVQFGGSGIVGSNSKLVWTELDLDGNNEADVFLALMAHGRYGQSPVYAVAPGIYYVETGKYGGTGYDKDYAKWNFGFYVAAPNVNQYLGVKLFYDFDPGENTGTLNYAWLIANFSQILDGDDDGNSNTPNGEGQDDQVAGEVENSWNLAMNFLSIPQSSTNPPGGVVINQTDISFDPNKNGEYTFKLAVYPMTSLNLNPDTWGDPSGAIVMQVNAVPEPATLVGLASLGATGLGAVVLRRRKKA</sequence>
<name>A0A286RC37_9BACT</name>
<evidence type="ECO:0000256" key="2">
    <source>
        <dbReference type="SAM" id="SignalP"/>
    </source>
</evidence>
<dbReference type="NCBIfam" id="TIGR02595">
    <property type="entry name" value="PEP_CTERM"/>
    <property type="match status" value="1"/>
</dbReference>
<gene>
    <name evidence="4" type="ORF">THTE_0922</name>
</gene>
<evidence type="ECO:0000259" key="3">
    <source>
        <dbReference type="Pfam" id="PF07589"/>
    </source>
</evidence>
<proteinExistence type="predicted"/>
<feature type="signal peptide" evidence="2">
    <location>
        <begin position="1"/>
        <end position="24"/>
    </location>
</feature>
<dbReference type="RefSeq" id="WP_095414095.1">
    <property type="nucleotide sequence ID" value="NZ_CP018477.1"/>
</dbReference>
<dbReference type="OrthoDB" id="7067474at2"/>
<feature type="domain" description="Ice-binding protein C-terminal" evidence="3">
    <location>
        <begin position="248"/>
        <end position="274"/>
    </location>
</feature>